<sequence>MSICHDKITLFNEYVGECIITSTILPAENAVHPSKPLISSSACPEPGVVVFQPTDSTSPISVVSRRPVGGLGINTTELVTPLPSRCAETTSCQRHCQMTFECHRPGSSRWPADPLASARLPSTPSTPSDSSSPSSGPATGIKGICQVKRNVGWSTVLPESSAHRPSIRQLFSGQSLYPPTRNLTMLKNPFLDWTRRLYDSVVQTGLR</sequence>
<evidence type="ECO:0000256" key="1">
    <source>
        <dbReference type="SAM" id="MobiDB-lite"/>
    </source>
</evidence>
<organism evidence="2 3">
    <name type="scientific">Protopolystoma xenopodis</name>
    <dbReference type="NCBI Taxonomy" id="117903"/>
    <lineage>
        <taxon>Eukaryota</taxon>
        <taxon>Metazoa</taxon>
        <taxon>Spiralia</taxon>
        <taxon>Lophotrochozoa</taxon>
        <taxon>Platyhelminthes</taxon>
        <taxon>Monogenea</taxon>
        <taxon>Polyopisthocotylea</taxon>
        <taxon>Polystomatidea</taxon>
        <taxon>Polystomatidae</taxon>
        <taxon>Protopolystoma</taxon>
    </lineage>
</organism>
<keyword evidence="3" id="KW-1185">Reference proteome</keyword>
<protein>
    <submittedName>
        <fullName evidence="2">Uncharacterized protein</fullName>
    </submittedName>
</protein>
<name>A0A3S5BLM3_9PLAT</name>
<reference evidence="2" key="1">
    <citation type="submission" date="2018-11" db="EMBL/GenBank/DDBJ databases">
        <authorList>
            <consortium name="Pathogen Informatics"/>
        </authorList>
    </citation>
    <scope>NUCLEOTIDE SEQUENCE</scope>
</reference>
<feature type="compositionally biased region" description="Low complexity" evidence="1">
    <location>
        <begin position="121"/>
        <end position="135"/>
    </location>
</feature>
<dbReference type="Proteomes" id="UP000784294">
    <property type="component" value="Unassembled WGS sequence"/>
</dbReference>
<dbReference type="AlphaFoldDB" id="A0A3S5BLM3"/>
<comment type="caution">
    <text evidence="2">The sequence shown here is derived from an EMBL/GenBank/DDBJ whole genome shotgun (WGS) entry which is preliminary data.</text>
</comment>
<gene>
    <name evidence="2" type="ORF">PXEA_LOCUS22675</name>
</gene>
<feature type="region of interest" description="Disordered" evidence="1">
    <location>
        <begin position="104"/>
        <end position="141"/>
    </location>
</feature>
<proteinExistence type="predicted"/>
<accession>A0A3S5BLM3</accession>
<evidence type="ECO:0000313" key="3">
    <source>
        <dbReference type="Proteomes" id="UP000784294"/>
    </source>
</evidence>
<dbReference type="EMBL" id="CAAALY010101420">
    <property type="protein sequence ID" value="VEL29235.1"/>
    <property type="molecule type" value="Genomic_DNA"/>
</dbReference>
<evidence type="ECO:0000313" key="2">
    <source>
        <dbReference type="EMBL" id="VEL29235.1"/>
    </source>
</evidence>